<reference evidence="2" key="1">
    <citation type="journal article" date="2020" name="bioRxiv">
        <title>Chromosome-level reference genome of the European wasp spider Argiope bruennichi: a resource for studies on range expansion and evolutionary adaptation.</title>
        <authorList>
            <person name="Sheffer M.M."/>
            <person name="Hoppe A."/>
            <person name="Krehenwinkel H."/>
            <person name="Uhl G."/>
            <person name="Kuss A.W."/>
            <person name="Jensen L."/>
            <person name="Jensen C."/>
            <person name="Gillespie R.G."/>
            <person name="Hoff K.J."/>
            <person name="Prost S."/>
        </authorList>
    </citation>
    <scope>NUCLEOTIDE SEQUENCE</scope>
</reference>
<accession>A0A8T0EKL7</accession>
<comment type="caution">
    <text evidence="2">The sequence shown here is derived from an EMBL/GenBank/DDBJ whole genome shotgun (WGS) entry which is preliminary data.</text>
</comment>
<protein>
    <submittedName>
        <fullName evidence="2">Uncharacterized protein</fullName>
    </submittedName>
</protein>
<evidence type="ECO:0000313" key="3">
    <source>
        <dbReference type="Proteomes" id="UP000807504"/>
    </source>
</evidence>
<reference evidence="2" key="2">
    <citation type="submission" date="2020-06" db="EMBL/GenBank/DDBJ databases">
        <authorList>
            <person name="Sheffer M."/>
        </authorList>
    </citation>
    <scope>NUCLEOTIDE SEQUENCE</scope>
</reference>
<feature type="transmembrane region" description="Helical" evidence="1">
    <location>
        <begin position="25"/>
        <end position="44"/>
    </location>
</feature>
<organism evidence="2 3">
    <name type="scientific">Argiope bruennichi</name>
    <name type="common">Wasp spider</name>
    <name type="synonym">Aranea bruennichi</name>
    <dbReference type="NCBI Taxonomy" id="94029"/>
    <lineage>
        <taxon>Eukaryota</taxon>
        <taxon>Metazoa</taxon>
        <taxon>Ecdysozoa</taxon>
        <taxon>Arthropoda</taxon>
        <taxon>Chelicerata</taxon>
        <taxon>Arachnida</taxon>
        <taxon>Araneae</taxon>
        <taxon>Araneomorphae</taxon>
        <taxon>Entelegynae</taxon>
        <taxon>Araneoidea</taxon>
        <taxon>Araneidae</taxon>
        <taxon>Argiope</taxon>
    </lineage>
</organism>
<dbReference type="Proteomes" id="UP000807504">
    <property type="component" value="Unassembled WGS sequence"/>
</dbReference>
<dbReference type="PANTHER" id="PTHR22955:SF77">
    <property type="entry name" value="ASPARTIC PUTATIVE DOMAIN-CONTAINING PROTEIN-RELATED"/>
    <property type="match status" value="1"/>
</dbReference>
<gene>
    <name evidence="2" type="ORF">HNY73_017125</name>
</gene>
<proteinExistence type="predicted"/>
<dbReference type="PANTHER" id="PTHR22955">
    <property type="entry name" value="RETROTRANSPOSON"/>
    <property type="match status" value="1"/>
</dbReference>
<evidence type="ECO:0000313" key="2">
    <source>
        <dbReference type="EMBL" id="KAF8774593.1"/>
    </source>
</evidence>
<keyword evidence="3" id="KW-1185">Reference proteome</keyword>
<keyword evidence="1" id="KW-1133">Transmembrane helix</keyword>
<dbReference type="AlphaFoldDB" id="A0A8T0EKL7"/>
<feature type="transmembrane region" description="Helical" evidence="1">
    <location>
        <begin position="126"/>
        <end position="144"/>
    </location>
</feature>
<evidence type="ECO:0000256" key="1">
    <source>
        <dbReference type="SAM" id="Phobius"/>
    </source>
</evidence>
<keyword evidence="1" id="KW-0472">Membrane</keyword>
<name>A0A8T0EKL7_ARGBR</name>
<keyword evidence="1" id="KW-0812">Transmembrane</keyword>
<sequence length="254" mass="29187">MHRSNEVSVLVTGTARLGMGPLSSLLFSFNLNIVLLCMFSVRYVDAIDERGVRAPLAYIVGKGFRVWVLATGGCFCERCRCIDRRGVRGSIRCRCIDRTGVRARRCRCIDRTEDVRGQVTDTVRSAWVDISPLLFLLFNIVFYVCFCERCRCIDRTRCRARIQEIQRFTDPKDWRHCPGKDNPANLISRGMSAAELRDSEFWWHGPDWLAQNEHSWPKSLELPKELNIENIENYELCKGAILTSTVVECPSEND</sequence>
<dbReference type="EMBL" id="JABXBU010002227">
    <property type="protein sequence ID" value="KAF8774593.1"/>
    <property type="molecule type" value="Genomic_DNA"/>
</dbReference>